<dbReference type="OrthoDB" id="6409159at2759"/>
<dbReference type="Gene3D" id="2.60.40.770">
    <property type="match status" value="1"/>
</dbReference>
<proteinExistence type="inferred from homology"/>
<evidence type="ECO:0000313" key="11">
    <source>
        <dbReference type="Proteomes" id="UP000749646"/>
    </source>
</evidence>
<dbReference type="Proteomes" id="UP000749646">
    <property type="component" value="Unassembled WGS sequence"/>
</dbReference>
<accession>A0A9P6MGJ4</accession>
<organism evidence="10 11">
    <name type="scientific">Modicella reniformis</name>
    <dbReference type="NCBI Taxonomy" id="1440133"/>
    <lineage>
        <taxon>Eukaryota</taxon>
        <taxon>Fungi</taxon>
        <taxon>Fungi incertae sedis</taxon>
        <taxon>Mucoromycota</taxon>
        <taxon>Mortierellomycotina</taxon>
        <taxon>Mortierellomycetes</taxon>
        <taxon>Mortierellales</taxon>
        <taxon>Mortierellaceae</taxon>
        <taxon>Modicella</taxon>
    </lineage>
</organism>
<keyword evidence="5" id="KW-0813">Transport</keyword>
<dbReference type="PANTHER" id="PTHR11306">
    <property type="entry name" value="NIEMANN PICK TYPE C2 PROTEIN NPC2-RELATED"/>
    <property type="match status" value="1"/>
</dbReference>
<dbReference type="EMBL" id="JAAAHW010000827">
    <property type="protein sequence ID" value="KAF9998689.1"/>
    <property type="molecule type" value="Genomic_DNA"/>
</dbReference>
<feature type="chain" id="PRO_5040173377" description="Phosphatidylglycerol/phosphatidylinositol transfer protein" evidence="8">
    <location>
        <begin position="20"/>
        <end position="168"/>
    </location>
</feature>
<dbReference type="SUPFAM" id="SSF81296">
    <property type="entry name" value="E set domains"/>
    <property type="match status" value="1"/>
</dbReference>
<evidence type="ECO:0000313" key="10">
    <source>
        <dbReference type="EMBL" id="KAF9998689.1"/>
    </source>
</evidence>
<keyword evidence="6 8" id="KW-0732">Signal</keyword>
<dbReference type="InterPro" id="IPR039670">
    <property type="entry name" value="NPC2-like"/>
</dbReference>
<dbReference type="AlphaFoldDB" id="A0A9P6MGJ4"/>
<evidence type="ECO:0000256" key="5">
    <source>
        <dbReference type="ARBA" id="ARBA00022448"/>
    </source>
</evidence>
<comment type="caution">
    <text evidence="10">The sequence shown here is derived from an EMBL/GenBank/DDBJ whole genome shotgun (WGS) entry which is preliminary data.</text>
</comment>
<evidence type="ECO:0000259" key="9">
    <source>
        <dbReference type="SMART" id="SM00737"/>
    </source>
</evidence>
<evidence type="ECO:0000256" key="7">
    <source>
        <dbReference type="ARBA" id="ARBA00023055"/>
    </source>
</evidence>
<protein>
    <recommendedName>
        <fullName evidence="4">Phosphatidylglycerol/phosphatidylinositol transfer protein</fullName>
    </recommendedName>
</protein>
<dbReference type="PANTHER" id="PTHR11306:SF0">
    <property type="entry name" value="PHOSPHATIDYLGLYCEROL_PHOSPHATIDYLINOSITOL TRANSFER PROTEIN"/>
    <property type="match status" value="1"/>
</dbReference>
<dbReference type="SMART" id="SM00737">
    <property type="entry name" value="ML"/>
    <property type="match status" value="1"/>
</dbReference>
<evidence type="ECO:0000256" key="4">
    <source>
        <dbReference type="ARBA" id="ARBA00016056"/>
    </source>
</evidence>
<keyword evidence="11" id="KW-1185">Reference proteome</keyword>
<dbReference type="GO" id="GO:0032934">
    <property type="term" value="F:sterol binding"/>
    <property type="evidence" value="ECO:0007669"/>
    <property type="project" value="InterPro"/>
</dbReference>
<feature type="signal peptide" evidence="8">
    <location>
        <begin position="1"/>
        <end position="19"/>
    </location>
</feature>
<evidence type="ECO:0000256" key="8">
    <source>
        <dbReference type="SAM" id="SignalP"/>
    </source>
</evidence>
<sequence>MRVSTAIISLVCALGFTNATPAEYPFQFPITPATVVECPPTTNPVLLKVEYVNIDPNPPRKGQPLTIDGGGYLQEDIVEGAEIEVVVKLGLIKLLTKRFNFCEESVKVGKPCPIVAGKQSLKTSVDLPREIPPGKFTANIKVTNPKKSESEPGKIVTCLIAKAQFGLK</sequence>
<evidence type="ECO:0000256" key="2">
    <source>
        <dbReference type="ARBA" id="ARBA00006370"/>
    </source>
</evidence>
<dbReference type="Pfam" id="PF02221">
    <property type="entry name" value="E1_DerP2_DerF2"/>
    <property type="match status" value="1"/>
</dbReference>
<dbReference type="GO" id="GO:0015918">
    <property type="term" value="P:sterol transport"/>
    <property type="evidence" value="ECO:0007669"/>
    <property type="project" value="InterPro"/>
</dbReference>
<evidence type="ECO:0000256" key="1">
    <source>
        <dbReference type="ARBA" id="ARBA00002053"/>
    </source>
</evidence>
<reference evidence="10" key="1">
    <citation type="journal article" date="2020" name="Fungal Divers.">
        <title>Resolving the Mortierellaceae phylogeny through synthesis of multi-gene phylogenetics and phylogenomics.</title>
        <authorList>
            <person name="Vandepol N."/>
            <person name="Liber J."/>
            <person name="Desiro A."/>
            <person name="Na H."/>
            <person name="Kennedy M."/>
            <person name="Barry K."/>
            <person name="Grigoriev I.V."/>
            <person name="Miller A.N."/>
            <person name="O'Donnell K."/>
            <person name="Stajich J.E."/>
            <person name="Bonito G."/>
        </authorList>
    </citation>
    <scope>NUCLEOTIDE SEQUENCE</scope>
    <source>
        <strain evidence="10">MES-2147</strain>
    </source>
</reference>
<dbReference type="InterPro" id="IPR003172">
    <property type="entry name" value="ML_dom"/>
</dbReference>
<comment type="subunit">
    <text evidence="3">Monomer.</text>
</comment>
<keyword evidence="7" id="KW-0445">Lipid transport</keyword>
<comment type="similarity">
    <text evidence="2">Belongs to the NPC2 family.</text>
</comment>
<gene>
    <name evidence="10" type="primary">NPC2</name>
    <name evidence="10" type="ORF">BGZ65_005835</name>
</gene>
<feature type="domain" description="MD-2-related lipid-recognition" evidence="9">
    <location>
        <begin position="35"/>
        <end position="163"/>
    </location>
</feature>
<evidence type="ECO:0000256" key="3">
    <source>
        <dbReference type="ARBA" id="ARBA00011245"/>
    </source>
</evidence>
<evidence type="ECO:0000256" key="6">
    <source>
        <dbReference type="ARBA" id="ARBA00022729"/>
    </source>
</evidence>
<dbReference type="InterPro" id="IPR014756">
    <property type="entry name" value="Ig_E-set"/>
</dbReference>
<name>A0A9P6MGJ4_9FUNG</name>
<comment type="function">
    <text evidence="1">Catalyzes the intermembrane transfer of phosphatidylglycerol and phosphatidylinositol.</text>
</comment>